<evidence type="ECO:0000256" key="6">
    <source>
        <dbReference type="PIRSR" id="PIRSR000193-1"/>
    </source>
</evidence>
<dbReference type="InterPro" id="IPR029036">
    <property type="entry name" value="P5CR_dimer"/>
</dbReference>
<dbReference type="GO" id="GO:0004735">
    <property type="term" value="F:pyrroline-5-carboxylate reductase activity"/>
    <property type="evidence" value="ECO:0007669"/>
    <property type="project" value="UniProtKB-UniRule"/>
</dbReference>
<feature type="binding site" evidence="6">
    <location>
        <position position="78"/>
    </location>
    <ligand>
        <name>NADPH</name>
        <dbReference type="ChEBI" id="CHEBI:57783"/>
    </ligand>
</feature>
<evidence type="ECO:0000259" key="8">
    <source>
        <dbReference type="Pfam" id="PF03807"/>
    </source>
</evidence>
<comment type="caution">
    <text evidence="10">The sequence shown here is derived from an EMBL/GenBank/DDBJ whole genome shotgun (WGS) entry which is preliminary data.</text>
</comment>
<dbReference type="Gene3D" id="1.10.3730.10">
    <property type="entry name" value="ProC C-terminal domain-like"/>
    <property type="match status" value="1"/>
</dbReference>
<evidence type="ECO:0000256" key="5">
    <source>
        <dbReference type="NCBIfam" id="TIGR00112"/>
    </source>
</evidence>
<comment type="pathway">
    <text evidence="4">Amino-acid biosynthesis; L-proline biosynthesis; L-proline from L-glutamate 5-semialdehyde: step 1/1.</text>
</comment>
<dbReference type="Pfam" id="PF14748">
    <property type="entry name" value="P5CR_dimer"/>
    <property type="match status" value="1"/>
</dbReference>
<dbReference type="PIRSF" id="PIRSF000193">
    <property type="entry name" value="Pyrrol-5-carb_rd"/>
    <property type="match status" value="1"/>
</dbReference>
<dbReference type="InterPro" id="IPR028939">
    <property type="entry name" value="P5C_Rdtase_cat_N"/>
</dbReference>
<keyword evidence="4" id="KW-0963">Cytoplasm</keyword>
<dbReference type="GO" id="GO:0055129">
    <property type="term" value="P:L-proline biosynthetic process"/>
    <property type="evidence" value="ECO:0007669"/>
    <property type="project" value="UniProtKB-UniRule"/>
</dbReference>
<keyword evidence="2 4" id="KW-0521">NADP</keyword>
<dbReference type="EMBL" id="VBOU01000080">
    <property type="protein sequence ID" value="TMQ53759.1"/>
    <property type="molecule type" value="Genomic_DNA"/>
</dbReference>
<dbReference type="NCBIfam" id="TIGR00112">
    <property type="entry name" value="proC"/>
    <property type="match status" value="1"/>
</dbReference>
<evidence type="ECO:0000256" key="7">
    <source>
        <dbReference type="SAM" id="MobiDB-lite"/>
    </source>
</evidence>
<dbReference type="PANTHER" id="PTHR11645:SF0">
    <property type="entry name" value="PYRROLINE-5-CARBOXYLATE REDUCTASE 3"/>
    <property type="match status" value="1"/>
</dbReference>
<name>A0A538SQW4_UNCEI</name>
<evidence type="ECO:0000256" key="1">
    <source>
        <dbReference type="ARBA" id="ARBA00005525"/>
    </source>
</evidence>
<sequence>MAAQRPAAQEPKFTHREERTVTSKNHLAIIGAGNIGTSIAEGLVESGRLPAGSIALTRRKVGLLDDYKRRGFGVHSSNLEAVRKSDVILVSVEPQQIDGVLREIGAEIRPDTHVVVSVVSGVSIKQIKALLGAKVPVVRAMPNTAIAIRESMTCLAAESGDREAIGIAKSLFDAVGKSLVIDEEQMIAATALGACGIAFFLRAVRAASQGGIEIGLHTDQALLIGAQTARGAASLLLQRSKHPEHEIDLVTTPRGCTIAGLNRMEHEGFSSSMIRGIVTSAEKAAGLYSPDERAQKER</sequence>
<evidence type="ECO:0000313" key="12">
    <source>
        <dbReference type="Proteomes" id="UP000317366"/>
    </source>
</evidence>
<keyword evidence="4" id="KW-0028">Amino-acid biosynthesis</keyword>
<dbReference type="InterPro" id="IPR036291">
    <property type="entry name" value="NAD(P)-bd_dom_sf"/>
</dbReference>
<keyword evidence="4" id="KW-0641">Proline biosynthesis</keyword>
<evidence type="ECO:0000313" key="13">
    <source>
        <dbReference type="Proteomes" id="UP000319829"/>
    </source>
</evidence>
<keyword evidence="3 4" id="KW-0560">Oxidoreductase</keyword>
<dbReference type="AlphaFoldDB" id="A0A538SQW4"/>
<evidence type="ECO:0000256" key="2">
    <source>
        <dbReference type="ARBA" id="ARBA00022857"/>
    </source>
</evidence>
<dbReference type="UniPathway" id="UPA00098">
    <property type="reaction ID" value="UER00361"/>
</dbReference>
<comment type="function">
    <text evidence="4">Catalyzes the reduction of 1-pyrroline-5-carboxylate (PCA) to L-proline.</text>
</comment>
<dbReference type="PANTHER" id="PTHR11645">
    <property type="entry name" value="PYRROLINE-5-CARBOXYLATE REDUCTASE"/>
    <property type="match status" value="1"/>
</dbReference>
<dbReference type="HAMAP" id="MF_01925">
    <property type="entry name" value="P5C_reductase"/>
    <property type="match status" value="1"/>
</dbReference>
<dbReference type="EMBL" id="VBOX01000055">
    <property type="protein sequence ID" value="TMQ63641.1"/>
    <property type="molecule type" value="Genomic_DNA"/>
</dbReference>
<organism evidence="10 13">
    <name type="scientific">Eiseniibacteriota bacterium</name>
    <dbReference type="NCBI Taxonomy" id="2212470"/>
    <lineage>
        <taxon>Bacteria</taxon>
        <taxon>Candidatus Eiseniibacteriota</taxon>
    </lineage>
</organism>
<protein>
    <recommendedName>
        <fullName evidence="4 5">Pyrroline-5-carboxylate reductase</fullName>
        <shortName evidence="4">P5C reductase</shortName>
        <shortName evidence="4">P5CR</shortName>
        <ecNumber evidence="4 5">1.5.1.2</ecNumber>
    </recommendedName>
    <alternativeName>
        <fullName evidence="4">PCA reductase</fullName>
    </alternativeName>
</protein>
<dbReference type="InterPro" id="IPR008927">
    <property type="entry name" value="6-PGluconate_DH-like_C_sf"/>
</dbReference>
<dbReference type="InterPro" id="IPR000304">
    <property type="entry name" value="Pyrroline-COOH_reductase"/>
</dbReference>
<proteinExistence type="inferred from homology"/>
<evidence type="ECO:0000256" key="3">
    <source>
        <dbReference type="ARBA" id="ARBA00023002"/>
    </source>
</evidence>
<comment type="catalytic activity">
    <reaction evidence="4">
        <text>L-proline + NADP(+) = (S)-1-pyrroline-5-carboxylate + NADPH + 2 H(+)</text>
        <dbReference type="Rhea" id="RHEA:14109"/>
        <dbReference type="ChEBI" id="CHEBI:15378"/>
        <dbReference type="ChEBI" id="CHEBI:17388"/>
        <dbReference type="ChEBI" id="CHEBI:57783"/>
        <dbReference type="ChEBI" id="CHEBI:58349"/>
        <dbReference type="ChEBI" id="CHEBI:60039"/>
        <dbReference type="EC" id="1.5.1.2"/>
    </reaction>
</comment>
<dbReference type="Pfam" id="PF03807">
    <property type="entry name" value="F420_oxidored"/>
    <property type="match status" value="1"/>
</dbReference>
<reference evidence="12 13" key="1">
    <citation type="journal article" date="2019" name="Nat. Microbiol.">
        <title>Mediterranean grassland soil C-N compound turnover is dependent on rainfall and depth, and is mediated by genomically divergent microorganisms.</title>
        <authorList>
            <person name="Diamond S."/>
            <person name="Andeer P.F."/>
            <person name="Li Z."/>
            <person name="Crits-Christoph A."/>
            <person name="Burstein D."/>
            <person name="Anantharaman K."/>
            <person name="Lane K.R."/>
            <person name="Thomas B.C."/>
            <person name="Pan C."/>
            <person name="Northen T.R."/>
            <person name="Banfield J.F."/>
        </authorList>
    </citation>
    <scope>NUCLEOTIDE SEQUENCE [LARGE SCALE GENOMIC DNA]</scope>
    <source>
        <strain evidence="10">WS_4</strain>
        <strain evidence="11">WS_7</strain>
    </source>
</reference>
<evidence type="ECO:0000259" key="9">
    <source>
        <dbReference type="Pfam" id="PF14748"/>
    </source>
</evidence>
<comment type="subcellular location">
    <subcellularLocation>
        <location evidence="4">Cytoplasm</location>
    </subcellularLocation>
</comment>
<dbReference type="SUPFAM" id="SSF51735">
    <property type="entry name" value="NAD(P)-binding Rossmann-fold domains"/>
    <property type="match status" value="1"/>
</dbReference>
<dbReference type="EC" id="1.5.1.2" evidence="4 5"/>
<dbReference type="GO" id="GO:0005737">
    <property type="term" value="C:cytoplasm"/>
    <property type="evidence" value="ECO:0007669"/>
    <property type="project" value="UniProtKB-SubCell"/>
</dbReference>
<dbReference type="Proteomes" id="UP000317366">
    <property type="component" value="Unassembled WGS sequence"/>
</dbReference>
<evidence type="ECO:0000313" key="11">
    <source>
        <dbReference type="EMBL" id="TMQ63641.1"/>
    </source>
</evidence>
<accession>A0A538SQW4</accession>
<dbReference type="Gene3D" id="3.40.50.720">
    <property type="entry name" value="NAD(P)-binding Rossmann-like Domain"/>
    <property type="match status" value="1"/>
</dbReference>
<feature type="domain" description="Pyrroline-5-carboxylate reductase dimerisation" evidence="9">
    <location>
        <begin position="183"/>
        <end position="285"/>
    </location>
</feature>
<comment type="similarity">
    <text evidence="1 4">Belongs to the pyrroline-5-carboxylate reductase family.</text>
</comment>
<comment type="catalytic activity">
    <reaction evidence="4">
        <text>L-proline + NAD(+) = (S)-1-pyrroline-5-carboxylate + NADH + 2 H(+)</text>
        <dbReference type="Rhea" id="RHEA:14105"/>
        <dbReference type="ChEBI" id="CHEBI:15378"/>
        <dbReference type="ChEBI" id="CHEBI:17388"/>
        <dbReference type="ChEBI" id="CHEBI:57540"/>
        <dbReference type="ChEBI" id="CHEBI:57945"/>
        <dbReference type="ChEBI" id="CHEBI:60039"/>
        <dbReference type="EC" id="1.5.1.2"/>
    </reaction>
</comment>
<evidence type="ECO:0000313" key="10">
    <source>
        <dbReference type="EMBL" id="TMQ53759.1"/>
    </source>
</evidence>
<evidence type="ECO:0000256" key="4">
    <source>
        <dbReference type="HAMAP-Rule" id="MF_01925"/>
    </source>
</evidence>
<gene>
    <name evidence="4 10" type="primary">proC</name>
    <name evidence="10" type="ORF">E6K74_08365</name>
    <name evidence="11" type="ORF">E6K77_04735</name>
</gene>
<feature type="domain" description="Pyrroline-5-carboxylate reductase catalytic N-terminal" evidence="8">
    <location>
        <begin position="27"/>
        <end position="120"/>
    </location>
</feature>
<feature type="region of interest" description="Disordered" evidence="7">
    <location>
        <begin position="1"/>
        <end position="20"/>
    </location>
</feature>
<dbReference type="SUPFAM" id="SSF48179">
    <property type="entry name" value="6-phosphogluconate dehydrogenase C-terminal domain-like"/>
    <property type="match status" value="1"/>
</dbReference>
<dbReference type="Proteomes" id="UP000319829">
    <property type="component" value="Unassembled WGS sequence"/>
</dbReference>